<dbReference type="Pfam" id="PF03140">
    <property type="entry name" value="DUF247"/>
    <property type="match status" value="1"/>
</dbReference>
<dbReference type="OrthoDB" id="1849062at2759"/>
<comment type="caution">
    <text evidence="2">The sequence shown here is derived from an EMBL/GenBank/DDBJ whole genome shotgun (WGS) entry which is preliminary data.</text>
</comment>
<feature type="region of interest" description="Disordered" evidence="1">
    <location>
        <begin position="253"/>
        <end position="290"/>
    </location>
</feature>
<feature type="region of interest" description="Disordered" evidence="1">
    <location>
        <begin position="1"/>
        <end position="34"/>
    </location>
</feature>
<dbReference type="PANTHER" id="PTHR31549">
    <property type="entry name" value="PROTEIN, PUTATIVE (DUF247)-RELATED-RELATED"/>
    <property type="match status" value="1"/>
</dbReference>
<dbReference type="STRING" id="93759.A0A1R3GPR5"/>
<dbReference type="EMBL" id="AWUE01021969">
    <property type="protein sequence ID" value="OMO60095.1"/>
    <property type="molecule type" value="Genomic_DNA"/>
</dbReference>
<name>A0A1R3GPR5_9ROSI</name>
<proteinExistence type="predicted"/>
<evidence type="ECO:0000313" key="2">
    <source>
        <dbReference type="EMBL" id="OMO60095.1"/>
    </source>
</evidence>
<organism evidence="2 3">
    <name type="scientific">Corchorus olitorius</name>
    <dbReference type="NCBI Taxonomy" id="93759"/>
    <lineage>
        <taxon>Eukaryota</taxon>
        <taxon>Viridiplantae</taxon>
        <taxon>Streptophyta</taxon>
        <taxon>Embryophyta</taxon>
        <taxon>Tracheophyta</taxon>
        <taxon>Spermatophyta</taxon>
        <taxon>Magnoliopsida</taxon>
        <taxon>eudicotyledons</taxon>
        <taxon>Gunneridae</taxon>
        <taxon>Pentapetalae</taxon>
        <taxon>rosids</taxon>
        <taxon>malvids</taxon>
        <taxon>Malvales</taxon>
        <taxon>Malvaceae</taxon>
        <taxon>Grewioideae</taxon>
        <taxon>Apeibeae</taxon>
        <taxon>Corchorus</taxon>
    </lineage>
</organism>
<accession>A0A1R3GPR5</accession>
<evidence type="ECO:0000256" key="1">
    <source>
        <dbReference type="SAM" id="MobiDB-lite"/>
    </source>
</evidence>
<reference evidence="3" key="1">
    <citation type="submission" date="2013-09" db="EMBL/GenBank/DDBJ databases">
        <title>Corchorus olitorius genome sequencing.</title>
        <authorList>
            <person name="Alam M."/>
            <person name="Haque M.S."/>
            <person name="Islam M.S."/>
            <person name="Emdad E.M."/>
            <person name="Islam M.M."/>
            <person name="Ahmed B."/>
            <person name="Halim A."/>
            <person name="Hossen Q.M.M."/>
            <person name="Hossain M.Z."/>
            <person name="Ahmed R."/>
            <person name="Khan M.M."/>
            <person name="Islam R."/>
            <person name="Rashid M.M."/>
            <person name="Khan S.A."/>
            <person name="Rahman M.S."/>
            <person name="Alam M."/>
            <person name="Yahiya A.S."/>
            <person name="Khan M.S."/>
            <person name="Azam M.S."/>
            <person name="Haque T."/>
            <person name="Lashkar M.Z.H."/>
            <person name="Akhand A.I."/>
            <person name="Morshed G."/>
            <person name="Roy S."/>
            <person name="Uddin K.S."/>
            <person name="Rabeya T."/>
            <person name="Hossain A.S."/>
            <person name="Chowdhury A."/>
            <person name="Snigdha A.R."/>
            <person name="Mortoza M.S."/>
            <person name="Matin S.A."/>
            <person name="Hoque S.M.E."/>
            <person name="Islam M.K."/>
            <person name="Roy D.K."/>
            <person name="Haider R."/>
            <person name="Moosa M.M."/>
            <person name="Elias S.M."/>
            <person name="Hasan A.M."/>
            <person name="Jahan S."/>
            <person name="Shafiuddin M."/>
            <person name="Mahmood N."/>
            <person name="Shommy N.S."/>
        </authorList>
    </citation>
    <scope>NUCLEOTIDE SEQUENCE [LARGE SCALE GENOMIC DNA]</scope>
    <source>
        <strain evidence="3">cv. O-4</strain>
    </source>
</reference>
<keyword evidence="3" id="KW-1185">Reference proteome</keyword>
<feature type="compositionally biased region" description="Basic residues" evidence="1">
    <location>
        <begin position="268"/>
        <end position="279"/>
    </location>
</feature>
<dbReference type="AlphaFoldDB" id="A0A1R3GPR5"/>
<dbReference type="PANTHER" id="PTHR31549:SF260">
    <property type="match status" value="1"/>
</dbReference>
<evidence type="ECO:0000313" key="3">
    <source>
        <dbReference type="Proteomes" id="UP000187203"/>
    </source>
</evidence>
<dbReference type="InterPro" id="IPR004158">
    <property type="entry name" value="DUF247_pln"/>
</dbReference>
<sequence length="444" mass="50865">MSSADGVIEHEEVPSTTVIREGSSDETSRCNSSSQETIISVEEGIFHLSNGELEKLGSLEKALESDSSAHPLIQRVPSMLGENKHFQKYFKPKVIAIGPLHHDDPGLQKAEKLKLKLAAYFIKKHRLEKEMLYSKIKMEIGYLKKCYDPKEIEQYYNDDEKLSWMFFVDGCAVLQAIYLRYAPDVEVAQKESMGLNIKNDLLTLVYVDLFLLENQIPYRVLDLLTSSSFKHGEQFKESIGRFIDGNVMTRAEMKKEWQQSQQNEKQMNKQHKKQHKGKQQQKQEQQKEHPHLLDRLRERLVVRNIKELREAGIWFTPSETSCLKDISFNRICCVGKLHLPPITVDDSTGPKFMNLIAYEMCPDFDNDFTVTSYICFLDSLIDEAEDVRALRDADILHNGMGSDEEVAKLFNKMNTDLVASAIAALGLSALQTYYSVLQSKQPQK</sequence>
<protein>
    <submittedName>
        <fullName evidence="2">Uncharacterized protein</fullName>
    </submittedName>
</protein>
<gene>
    <name evidence="2" type="ORF">COLO4_33942</name>
</gene>
<dbReference type="Proteomes" id="UP000187203">
    <property type="component" value="Unassembled WGS sequence"/>
</dbReference>